<reference evidence="3 4" key="1">
    <citation type="submission" date="2023-01" db="EMBL/GenBank/DDBJ databases">
        <title>Analysis of 21 Apiospora genomes using comparative genomics revels a genus with tremendous synthesis potential of carbohydrate active enzymes and secondary metabolites.</title>
        <authorList>
            <person name="Sorensen T."/>
        </authorList>
    </citation>
    <scope>NUCLEOTIDE SEQUENCE [LARGE SCALE GENOMIC DNA]</scope>
    <source>
        <strain evidence="3 4">CBS 135458</strain>
    </source>
</reference>
<feature type="domain" description="DUF5703" evidence="2">
    <location>
        <begin position="26"/>
        <end position="310"/>
    </location>
</feature>
<dbReference type="InterPro" id="IPR008928">
    <property type="entry name" value="6-hairpin_glycosidase_sf"/>
</dbReference>
<dbReference type="Proteomes" id="UP001480595">
    <property type="component" value="Unassembled WGS sequence"/>
</dbReference>
<proteinExistence type="predicted"/>
<evidence type="ECO:0000256" key="1">
    <source>
        <dbReference type="SAM" id="SignalP"/>
    </source>
</evidence>
<evidence type="ECO:0000313" key="3">
    <source>
        <dbReference type="EMBL" id="KAK8069744.1"/>
    </source>
</evidence>
<name>A0ABR1VEU3_9PEZI</name>
<dbReference type="GeneID" id="92090832"/>
<evidence type="ECO:0000313" key="4">
    <source>
        <dbReference type="Proteomes" id="UP001480595"/>
    </source>
</evidence>
<organism evidence="3 4">
    <name type="scientific">Apiospora phragmitis</name>
    <dbReference type="NCBI Taxonomy" id="2905665"/>
    <lineage>
        <taxon>Eukaryota</taxon>
        <taxon>Fungi</taxon>
        <taxon>Dikarya</taxon>
        <taxon>Ascomycota</taxon>
        <taxon>Pezizomycotina</taxon>
        <taxon>Sordariomycetes</taxon>
        <taxon>Xylariomycetidae</taxon>
        <taxon>Amphisphaeriales</taxon>
        <taxon>Apiosporaceae</taxon>
        <taxon>Apiospora</taxon>
    </lineage>
</organism>
<evidence type="ECO:0000259" key="2">
    <source>
        <dbReference type="Pfam" id="PF18961"/>
    </source>
</evidence>
<keyword evidence="1" id="KW-0732">Signal</keyword>
<keyword evidence="4" id="KW-1185">Reference proteome</keyword>
<accession>A0ABR1VEU3</accession>
<feature type="chain" id="PRO_5045672935" description="DUF5703 domain-containing protein" evidence="1">
    <location>
        <begin position="17"/>
        <end position="724"/>
    </location>
</feature>
<sequence>MNLSMLFFLLISPIIAITLPSTYDVVWDRPGLNHSADSMPVGGGDIGLNTWSENGTILFYVAKSGTFDENNALLKLGRVRLTFDPNPFSGDGLFEQRLSINDGHVTYTGKDNTTAKIWVDVFNPVIHLEVDSPQPLSVSLAYENWRFQDRQMVGEERNQGSWGLYTSKVPNGTIYADSVNFHKDGVLMSHRNEKLDLWNFQVAQQKLEDYKDKLYNPMRNNEFGLWVHSPDLEPGNVTSGHYVNTTFKAWNLVAPAPKTSFNIGIALYQNQTATHDEWLAQLTGIAGSAMSNSQDDSMTWWHEYWDRSYIIINEDAGPEDPGFQVGKNYQLWRYMMGCNAFGEWPTKFNGGLFTFDPYLNQRLLYWPLLRTGDFDVMKAQFDFYKRITPNALIRGQHYHDIDAAYFLEQGDNTGLSNVFEYHAQCEFADMILQANMYTGLDVTPYLEFIEYQLAWFDKYYRKEANKRSPWQLDGYYGNETLILYPASAAETYKESYNPSSTTSGLRKLITDLLAVDQYKIENRTHYLRYLATVPPTPLREQQGHTCIAPALAYTRIQNSETPQLYPVFPWGEYGLGRPDLMHAVNTYRYDTETQAGHGNKGWNQDVIWLARLGLTANATAMTEDRFHDSDVCKFPAFKGPNFDWTPDFNHYGAAALGLHEQLVQTFVGDDIRLLAAWPDRWSARFKVWAPRNTTLEGVIEKGNKMGSLVVLPESRTKDVIYGQD</sequence>
<dbReference type="Pfam" id="PF18961">
    <property type="entry name" value="DUF5703_N"/>
    <property type="match status" value="1"/>
</dbReference>
<gene>
    <name evidence="3" type="ORF">PG994_006360</name>
</gene>
<protein>
    <recommendedName>
        <fullName evidence="2">DUF5703 domain-containing protein</fullName>
    </recommendedName>
</protein>
<dbReference type="EMBL" id="JAQQWL010000006">
    <property type="protein sequence ID" value="KAK8069744.1"/>
    <property type="molecule type" value="Genomic_DNA"/>
</dbReference>
<dbReference type="InterPro" id="IPR043757">
    <property type="entry name" value="DUF5703_N"/>
</dbReference>
<dbReference type="SUPFAM" id="SSF48208">
    <property type="entry name" value="Six-hairpin glycosidases"/>
    <property type="match status" value="1"/>
</dbReference>
<dbReference type="RefSeq" id="XP_066717038.1">
    <property type="nucleotide sequence ID" value="XM_066857769.1"/>
</dbReference>
<comment type="caution">
    <text evidence="3">The sequence shown here is derived from an EMBL/GenBank/DDBJ whole genome shotgun (WGS) entry which is preliminary data.</text>
</comment>
<feature type="signal peptide" evidence="1">
    <location>
        <begin position="1"/>
        <end position="16"/>
    </location>
</feature>